<dbReference type="Gene3D" id="2.60.120.10">
    <property type="entry name" value="Jelly Rolls"/>
    <property type="match status" value="1"/>
</dbReference>
<dbReference type="InterPro" id="IPR014710">
    <property type="entry name" value="RmlC-like_jellyroll"/>
</dbReference>
<protein>
    <recommendedName>
        <fullName evidence="1">TehB/YeaR-like domain-containing protein</fullName>
    </recommendedName>
</protein>
<feature type="domain" description="TehB/YeaR-like" evidence="1">
    <location>
        <begin position="2"/>
        <end position="46"/>
    </location>
</feature>
<evidence type="ECO:0000259" key="1">
    <source>
        <dbReference type="Pfam" id="PF09313"/>
    </source>
</evidence>
<evidence type="ECO:0000313" key="3">
    <source>
        <dbReference type="Proteomes" id="UP000831327"/>
    </source>
</evidence>
<accession>A0ABM7Y122</accession>
<dbReference type="Proteomes" id="UP000831327">
    <property type="component" value="Chromosome"/>
</dbReference>
<gene>
    <name evidence="2" type="ORF">Rmf_14120</name>
</gene>
<dbReference type="InterPro" id="IPR015392">
    <property type="entry name" value="TehB/YeaR-like_dom"/>
</dbReference>
<dbReference type="Pfam" id="PF09313">
    <property type="entry name" value="TehB-like"/>
    <property type="match status" value="1"/>
</dbReference>
<organism evidence="2 3">
    <name type="scientific">Roseomonas fluvialis</name>
    <dbReference type="NCBI Taxonomy" id="1750527"/>
    <lineage>
        <taxon>Bacteria</taxon>
        <taxon>Pseudomonadati</taxon>
        <taxon>Pseudomonadota</taxon>
        <taxon>Alphaproteobacteria</taxon>
        <taxon>Acetobacterales</taxon>
        <taxon>Roseomonadaceae</taxon>
        <taxon>Roseomonas</taxon>
    </lineage>
</organism>
<proteinExistence type="predicted"/>
<keyword evidence="3" id="KW-1185">Reference proteome</keyword>
<sequence>MVEVIEGRMRLVFLDPPGEAIVSPGHSAVVLPDQPHYAEPIGAMRMCITFHDSLPG</sequence>
<evidence type="ECO:0000313" key="2">
    <source>
        <dbReference type="EMBL" id="BDG71483.1"/>
    </source>
</evidence>
<dbReference type="SUPFAM" id="SSF51197">
    <property type="entry name" value="Clavaminate synthase-like"/>
    <property type="match status" value="1"/>
</dbReference>
<dbReference type="EMBL" id="AP025637">
    <property type="protein sequence ID" value="BDG71483.1"/>
    <property type="molecule type" value="Genomic_DNA"/>
</dbReference>
<reference evidence="2 3" key="1">
    <citation type="journal article" date="2016" name="Microbes Environ.">
        <title>Phylogenetically diverse aerobic anoxygenic phototrophic bacteria isolated from epilithic biofilms in Tama river, Japan.</title>
        <authorList>
            <person name="Hirose S."/>
            <person name="Matsuura K."/>
            <person name="Haruta S."/>
        </authorList>
    </citation>
    <scope>NUCLEOTIDE SEQUENCE [LARGE SCALE GENOMIC DNA]</scope>
    <source>
        <strain evidence="2 3">S08</strain>
    </source>
</reference>
<name>A0ABM7Y122_9PROT</name>